<dbReference type="FunFam" id="2.10.60.10:FF:000016">
    <property type="entry name" value="LY6/PLAUR domain containing 3"/>
    <property type="match status" value="1"/>
</dbReference>
<dbReference type="Proteomes" id="UP000233100">
    <property type="component" value="Chromosome 19"/>
</dbReference>
<dbReference type="InterPro" id="IPR045860">
    <property type="entry name" value="Snake_toxin-like_sf"/>
</dbReference>
<feature type="compositionally biased region" description="Pro residues" evidence="8">
    <location>
        <begin position="365"/>
        <end position="377"/>
    </location>
</feature>
<keyword evidence="4" id="KW-0732">Signal</keyword>
<feature type="compositionally biased region" description="Low complexity" evidence="8">
    <location>
        <begin position="378"/>
        <end position="406"/>
    </location>
</feature>
<dbReference type="GO" id="GO:0005886">
    <property type="term" value="C:plasma membrane"/>
    <property type="evidence" value="ECO:0007669"/>
    <property type="project" value="UniProtKB-SubCell"/>
</dbReference>
<evidence type="ECO:0000259" key="9">
    <source>
        <dbReference type="Pfam" id="PF00021"/>
    </source>
</evidence>
<evidence type="ECO:0000256" key="4">
    <source>
        <dbReference type="ARBA" id="ARBA00022729"/>
    </source>
</evidence>
<dbReference type="GO" id="GO:0034392">
    <property type="term" value="P:negative regulation of smooth muscle cell apoptotic process"/>
    <property type="evidence" value="ECO:0007669"/>
    <property type="project" value="Ensembl"/>
</dbReference>
<dbReference type="Pfam" id="PF00021">
    <property type="entry name" value="UPAR_LY6"/>
    <property type="match status" value="1"/>
</dbReference>
<sequence length="483" mass="50559">MHLFCSTTETSPSLSTGMSPPTHLFEVQPPFHDPAPASFGRSFRSERLFGGANLPIPACQSSGVGLFEAPPLPDLTQLWATLHLRPRPQLIPPLSLCPVHGQFSMGVRGCGSGLPGKNDRGLDLHGLLAFIQLQQCAQDRCNAKLNLTSRALDPAGPWGRGRSCGGGATFGPAKMEAEPGVLGLGWVWGLYSRAGPRGSRRDFLAVGTRRLRAGAGLLVGGVIDSVCGGVSRLRCGARRRAAVPEPFRRLFFLWAPLAGNESAYPPNGVECYSCVGLSREACQGTSPPVVSCYNASDHVYNGCFDGNVTLTAANVTVSLPVRGCVQDEFCTRDGVTGPGFTLSGSCCQGSRCNSDLRNKTYFSPRIPPLVRLPPPEPTTVASTISVASTTSVTTSTSAPVRPTSTTKPMPAPTSQTSRQGAEHEASQDEEPRLTGGAAGHQDRSNSGQYPAKGGPQQPHNRGGVAPTAGLAALLLAVAAGVLL</sequence>
<feature type="region of interest" description="Disordered" evidence="8">
    <location>
        <begin position="365"/>
        <end position="464"/>
    </location>
</feature>
<keyword evidence="2" id="KW-1003">Cell membrane</keyword>
<evidence type="ECO:0000256" key="5">
    <source>
        <dbReference type="ARBA" id="ARBA00023136"/>
    </source>
</evidence>
<dbReference type="Ensembl" id="ENSMFAT00000088491.1">
    <property type="protein sequence ID" value="ENSMFAP00000047075.1"/>
    <property type="gene ID" value="ENSMFAG00000049368.1"/>
</dbReference>
<name>A0A7N9CD50_MACFA</name>
<dbReference type="SUPFAM" id="SSF57302">
    <property type="entry name" value="Snake toxin-like"/>
    <property type="match status" value="2"/>
</dbReference>
<dbReference type="GeneTree" id="ENSGT00940000153599"/>
<dbReference type="AlphaFoldDB" id="A0A7N9CD50"/>
<evidence type="ECO:0000256" key="7">
    <source>
        <dbReference type="ARBA" id="ARBA00023288"/>
    </source>
</evidence>
<dbReference type="PANTHER" id="PTHR10624">
    <property type="entry name" value="UROKINASE PLASMINOGEN ACTIVATOR SURFACE RECEPTOR-RELATED"/>
    <property type="match status" value="1"/>
</dbReference>
<gene>
    <name evidence="10" type="primary">LYPD3</name>
</gene>
<dbReference type="PANTHER" id="PTHR10624:SF8">
    <property type="entry name" value="LY6_PLAUR DOMAIN-CONTAINING PROTEIN 3"/>
    <property type="match status" value="1"/>
</dbReference>
<keyword evidence="3" id="KW-0336">GPI-anchor</keyword>
<evidence type="ECO:0000256" key="1">
    <source>
        <dbReference type="ARBA" id="ARBA00004609"/>
    </source>
</evidence>
<feature type="domain" description="UPAR/Ly6" evidence="9">
    <location>
        <begin position="268"/>
        <end position="354"/>
    </location>
</feature>
<keyword evidence="6" id="KW-0325">Glycoprotein</keyword>
<evidence type="ECO:0000256" key="3">
    <source>
        <dbReference type="ARBA" id="ARBA00022622"/>
    </source>
</evidence>
<dbReference type="InterPro" id="IPR016054">
    <property type="entry name" value="LY6_UPA_recep-like"/>
</dbReference>
<proteinExistence type="predicted"/>
<reference evidence="10" key="3">
    <citation type="submission" date="2025-09" db="UniProtKB">
        <authorList>
            <consortium name="Ensembl"/>
        </authorList>
    </citation>
    <scope>IDENTIFICATION</scope>
</reference>
<evidence type="ECO:0000313" key="11">
    <source>
        <dbReference type="Proteomes" id="UP000233100"/>
    </source>
</evidence>
<evidence type="ECO:0000313" key="10">
    <source>
        <dbReference type="Ensembl" id="ENSMFAP00000047075.1"/>
    </source>
</evidence>
<accession>A0A7N9CD50</accession>
<reference evidence="10" key="2">
    <citation type="submission" date="2025-08" db="UniProtKB">
        <authorList>
            <consortium name="Ensembl"/>
        </authorList>
    </citation>
    <scope>IDENTIFICATION</scope>
</reference>
<evidence type="ECO:0000256" key="6">
    <source>
        <dbReference type="ARBA" id="ARBA00023180"/>
    </source>
</evidence>
<feature type="compositionally biased region" description="Basic and acidic residues" evidence="8">
    <location>
        <begin position="420"/>
        <end position="432"/>
    </location>
</feature>
<evidence type="ECO:0000256" key="2">
    <source>
        <dbReference type="ARBA" id="ARBA00022475"/>
    </source>
</evidence>
<dbReference type="GO" id="GO:0098552">
    <property type="term" value="C:side of membrane"/>
    <property type="evidence" value="ECO:0007669"/>
    <property type="project" value="UniProtKB-KW"/>
</dbReference>
<dbReference type="CDD" id="cd23563">
    <property type="entry name" value="TFP_LU_ECD_LYPD3_rpt2"/>
    <property type="match status" value="1"/>
</dbReference>
<organism evidence="10 11">
    <name type="scientific">Macaca fascicularis</name>
    <name type="common">Crab-eating macaque</name>
    <name type="synonym">Cynomolgus monkey</name>
    <dbReference type="NCBI Taxonomy" id="9541"/>
    <lineage>
        <taxon>Eukaryota</taxon>
        <taxon>Metazoa</taxon>
        <taxon>Chordata</taxon>
        <taxon>Craniata</taxon>
        <taxon>Vertebrata</taxon>
        <taxon>Euteleostomi</taxon>
        <taxon>Mammalia</taxon>
        <taxon>Eutheria</taxon>
        <taxon>Euarchontoglires</taxon>
        <taxon>Primates</taxon>
        <taxon>Haplorrhini</taxon>
        <taxon>Catarrhini</taxon>
        <taxon>Cercopithecidae</taxon>
        <taxon>Cercopithecinae</taxon>
        <taxon>Macaca</taxon>
    </lineage>
</organism>
<keyword evidence="7" id="KW-0449">Lipoprotein</keyword>
<keyword evidence="5" id="KW-0472">Membrane</keyword>
<reference evidence="10 11" key="1">
    <citation type="submission" date="2013-03" db="EMBL/GenBank/DDBJ databases">
        <authorList>
            <person name="Warren W."/>
            <person name="Wilson R.K."/>
        </authorList>
    </citation>
    <scope>NUCLEOTIDE SEQUENCE</scope>
</reference>
<evidence type="ECO:0000256" key="8">
    <source>
        <dbReference type="SAM" id="MobiDB-lite"/>
    </source>
</evidence>
<protein>
    <submittedName>
        <fullName evidence="10">LY6/PLAUR domain containing 3</fullName>
    </submittedName>
</protein>
<keyword evidence="11" id="KW-1185">Reference proteome</keyword>
<comment type="subcellular location">
    <subcellularLocation>
        <location evidence="1">Cell membrane</location>
        <topology evidence="1">Lipid-anchor</topology>
        <topology evidence="1">GPI-anchor</topology>
    </subcellularLocation>
</comment>
<dbReference type="Gene3D" id="2.10.60.10">
    <property type="entry name" value="CD59"/>
    <property type="match status" value="1"/>
</dbReference>